<dbReference type="InterPro" id="IPR001539">
    <property type="entry name" value="Peptidase_U32"/>
</dbReference>
<keyword evidence="1" id="KW-0479">Metal-binding</keyword>
<dbReference type="NCBIfam" id="NF011991">
    <property type="entry name" value="PRK15447.1"/>
    <property type="match status" value="1"/>
</dbReference>
<comment type="function">
    <text evidence="1">Required for O(2)-independent ubiquinone (coenzyme Q) biosynthesis. Together with UbiU, is essential for the C6-hydroxylation reaction in the oxygen-independent ubiquinone biosynthesis pathway.</text>
</comment>
<dbReference type="Pfam" id="PF01136">
    <property type="entry name" value="Peptidase_U32"/>
    <property type="match status" value="1"/>
</dbReference>
<keyword evidence="1" id="KW-0408">Iron</keyword>
<reference evidence="2" key="1">
    <citation type="submission" date="2023-09" db="EMBL/GenBank/DDBJ databases">
        <title>Undibacterium sp. 20NA77.5 isolated from freshwater.</title>
        <authorList>
            <person name="Le V."/>
            <person name="Ko S.-R."/>
            <person name="Ahn C.-Y."/>
            <person name="Oh H.-M."/>
        </authorList>
    </citation>
    <scope>NUCLEOTIDE SEQUENCE</scope>
    <source>
        <strain evidence="2">20NA77.5</strain>
    </source>
</reference>
<name>A0ABY9RN30_9BURK</name>
<comment type="pathway">
    <text evidence="1">Cofactor biosynthesis; ubiquinone biosynthesis.</text>
</comment>
<comment type="subunit">
    <text evidence="1">Forms a heterodimer with UbiU.</text>
</comment>
<keyword evidence="1" id="KW-0004">4Fe-4S</keyword>
<dbReference type="InterPro" id="IPR051454">
    <property type="entry name" value="RNA/ubiquinone_mod_enzymes"/>
</dbReference>
<comment type="cofactor">
    <cofactor evidence="1">
        <name>[4Fe-4S] cluster</name>
        <dbReference type="ChEBI" id="CHEBI:49883"/>
    </cofactor>
</comment>
<sequence length="308" mass="35192">MKSLSIALAPLAYYWSRDTSLQFYADAMEWPIDTIYFGEVVCSRRHQLRLADWISLAKECQLAGKEVVLSTLTLIDSEVDRRHMHKLIDAAYENGFKVEANDFSAVRTIHGLGQTFVAGPHLNIYHEGTLTWLQSLGACRYIPPVELPREELQVLQAQKPEAMQTEVQVWGRMALAYSSRCFTARRHRLRKDCCEFSCEQYPDGLALKTREHSDFLTINGIQTQSAHCLDLGEYLPDMLDMGIDYVRLQPQSQGMAEVVHAFDEARRHQQRAQVNEAYLPPNAERSNGYWLGKAGMRWDAIPIHAISM</sequence>
<dbReference type="InterPro" id="IPR043693">
    <property type="entry name" value="UbiV"/>
</dbReference>
<keyword evidence="3" id="KW-1185">Reference proteome</keyword>
<evidence type="ECO:0000313" key="3">
    <source>
        <dbReference type="Proteomes" id="UP001181355"/>
    </source>
</evidence>
<feature type="binding site" evidence="1">
    <location>
        <position position="198"/>
    </location>
    <ligand>
        <name>[4Fe-4S] cluster</name>
        <dbReference type="ChEBI" id="CHEBI:49883"/>
    </ligand>
</feature>
<dbReference type="Proteomes" id="UP001181355">
    <property type="component" value="Chromosome"/>
</dbReference>
<feature type="binding site" evidence="1">
    <location>
        <position position="42"/>
    </location>
    <ligand>
        <name>[4Fe-4S] cluster</name>
        <dbReference type="ChEBI" id="CHEBI:49883"/>
    </ligand>
</feature>
<dbReference type="PANTHER" id="PTHR30217">
    <property type="entry name" value="PEPTIDASE U32 FAMILY"/>
    <property type="match status" value="1"/>
</dbReference>
<dbReference type="RefSeq" id="WP_309483572.1">
    <property type="nucleotide sequence ID" value="NZ_CP133720.1"/>
</dbReference>
<feature type="binding site" evidence="1">
    <location>
        <position position="194"/>
    </location>
    <ligand>
        <name>[4Fe-4S] cluster</name>
        <dbReference type="ChEBI" id="CHEBI:49883"/>
    </ligand>
</feature>
<keyword evidence="1" id="KW-0831">Ubiquinone biosynthesis</keyword>
<protein>
    <recommendedName>
        <fullName evidence="1">Ubiquinone biosynthesis protein UbiV</fullName>
    </recommendedName>
</protein>
<dbReference type="PANTHER" id="PTHR30217:SF11">
    <property type="entry name" value="UBIQUINONE BIOSYNTHESIS PROTEIN UBIV"/>
    <property type="match status" value="1"/>
</dbReference>
<dbReference type="EMBL" id="CP133720">
    <property type="protein sequence ID" value="WMW82095.1"/>
    <property type="molecule type" value="Genomic_DNA"/>
</dbReference>
<proteinExistence type="inferred from homology"/>
<accession>A0ABY9RN30</accession>
<comment type="similarity">
    <text evidence="1">Belongs to the peptidase U32 family. UbiV subfamily.</text>
</comment>
<evidence type="ECO:0000313" key="2">
    <source>
        <dbReference type="EMBL" id="WMW82095.1"/>
    </source>
</evidence>
<keyword evidence="1" id="KW-0411">Iron-sulfur</keyword>
<gene>
    <name evidence="1" type="primary">ubiV</name>
    <name evidence="2" type="ORF">RF679_07365</name>
</gene>
<organism evidence="2 3">
    <name type="scientific">Undibacterium cyanobacteriorum</name>
    <dbReference type="NCBI Taxonomy" id="3073561"/>
    <lineage>
        <taxon>Bacteria</taxon>
        <taxon>Pseudomonadati</taxon>
        <taxon>Pseudomonadota</taxon>
        <taxon>Betaproteobacteria</taxon>
        <taxon>Burkholderiales</taxon>
        <taxon>Oxalobacteraceae</taxon>
        <taxon>Undibacterium</taxon>
    </lineage>
</organism>
<feature type="binding site" evidence="1">
    <location>
        <position position="181"/>
    </location>
    <ligand>
        <name>[4Fe-4S] cluster</name>
        <dbReference type="ChEBI" id="CHEBI:49883"/>
    </ligand>
</feature>
<dbReference type="HAMAP" id="MF_02233">
    <property type="entry name" value="UbiV"/>
    <property type="match status" value="1"/>
</dbReference>
<evidence type="ECO:0000256" key="1">
    <source>
        <dbReference type="HAMAP-Rule" id="MF_02233"/>
    </source>
</evidence>